<organism evidence="1 2">
    <name type="scientific">Nocardiopsis tropica</name>
    <dbReference type="NCBI Taxonomy" id="109330"/>
    <lineage>
        <taxon>Bacteria</taxon>
        <taxon>Bacillati</taxon>
        <taxon>Actinomycetota</taxon>
        <taxon>Actinomycetes</taxon>
        <taxon>Streptosporangiales</taxon>
        <taxon>Nocardiopsidaceae</taxon>
        <taxon>Nocardiopsis</taxon>
    </lineage>
</organism>
<proteinExistence type="predicted"/>
<sequence>MDDEEVSDVEATEDEKWLASLPPSQRVLFGMMLDRLVDAENDSTYRPDYQ</sequence>
<dbReference type="RefSeq" id="WP_330158738.1">
    <property type="nucleotide sequence ID" value="NZ_BAAAJA010000041.1"/>
</dbReference>
<protein>
    <recommendedName>
        <fullName evidence="3">Transposase</fullName>
    </recommendedName>
</protein>
<evidence type="ECO:0000313" key="2">
    <source>
        <dbReference type="Proteomes" id="UP001348641"/>
    </source>
</evidence>
<evidence type="ECO:0008006" key="3">
    <source>
        <dbReference type="Google" id="ProtNLM"/>
    </source>
</evidence>
<gene>
    <name evidence="1" type="ORF">Q8A49_14345</name>
</gene>
<name>A0ABU7KQU3_9ACTN</name>
<evidence type="ECO:0000313" key="1">
    <source>
        <dbReference type="EMBL" id="MEE2051676.1"/>
    </source>
</evidence>
<accession>A0ABU7KQU3</accession>
<reference evidence="1 2" key="1">
    <citation type="submission" date="2023-07" db="EMBL/GenBank/DDBJ databases">
        <authorList>
            <person name="Girao M."/>
            <person name="Carvalho M.F."/>
        </authorList>
    </citation>
    <scope>NUCLEOTIDE SEQUENCE [LARGE SCALE GENOMIC DNA]</scope>
    <source>
        <strain evidence="1 2">66/93</strain>
    </source>
</reference>
<comment type="caution">
    <text evidence="1">The sequence shown here is derived from an EMBL/GenBank/DDBJ whole genome shotgun (WGS) entry which is preliminary data.</text>
</comment>
<dbReference type="EMBL" id="JAUUCC010000033">
    <property type="protein sequence ID" value="MEE2051676.1"/>
    <property type="molecule type" value="Genomic_DNA"/>
</dbReference>
<dbReference type="Proteomes" id="UP001348641">
    <property type="component" value="Unassembled WGS sequence"/>
</dbReference>